<evidence type="ECO:0000256" key="1">
    <source>
        <dbReference type="SAM" id="SignalP"/>
    </source>
</evidence>
<gene>
    <name evidence="2" type="ORF">FHS72_001832</name>
</gene>
<evidence type="ECO:0000313" key="2">
    <source>
        <dbReference type="EMBL" id="MBB5722208.1"/>
    </source>
</evidence>
<sequence length="240" mass="24312">MLVYNVPKIAVTLCAAALFLSACGSSSSTSQSGVLSASSINLRMAEADAAFLKVVGDGTDENPGFAGTKFDAIPTSGSAVYRGFSTVEINDGDDMVLDAVGIANVNVNFGATGTEDVVTGNLRNMRAVNANGDTGYVSGELLLSGGAIGKDFDDAPDDARQNSLFSDYAGTLTVLGETYGLAGELQGQLHGTRTNEGARSVVRGVSLSDEDSAVAASVSGLTANISVTADNELPEAVVAP</sequence>
<evidence type="ECO:0000313" key="3">
    <source>
        <dbReference type="Proteomes" id="UP000535415"/>
    </source>
</evidence>
<reference evidence="2 3" key="1">
    <citation type="submission" date="2020-08" db="EMBL/GenBank/DDBJ databases">
        <title>Genomic Encyclopedia of Type Strains, Phase IV (KMG-IV): sequencing the most valuable type-strain genomes for metagenomic binning, comparative biology and taxonomic classification.</title>
        <authorList>
            <person name="Goeker M."/>
        </authorList>
    </citation>
    <scope>NUCLEOTIDE SEQUENCE [LARGE SCALE GENOMIC DNA]</scope>
    <source>
        <strain evidence="2 3">DSM 101064</strain>
    </source>
</reference>
<feature type="chain" id="PRO_5031431031" description="Transferrin-binding protein B C-lobe/N-lobe beta barrel domain-containing protein" evidence="1">
    <location>
        <begin position="25"/>
        <end position="240"/>
    </location>
</feature>
<organism evidence="2 3">
    <name type="scientific">Yoonia ponticola</name>
    <dbReference type="NCBI Taxonomy" id="1524255"/>
    <lineage>
        <taxon>Bacteria</taxon>
        <taxon>Pseudomonadati</taxon>
        <taxon>Pseudomonadota</taxon>
        <taxon>Alphaproteobacteria</taxon>
        <taxon>Rhodobacterales</taxon>
        <taxon>Paracoccaceae</taxon>
        <taxon>Yoonia</taxon>
    </lineage>
</organism>
<keyword evidence="3" id="KW-1185">Reference proteome</keyword>
<dbReference type="EMBL" id="JACIJM010000004">
    <property type="protein sequence ID" value="MBB5722208.1"/>
    <property type="molecule type" value="Genomic_DNA"/>
</dbReference>
<name>A0A7W9BKH4_9RHOB</name>
<dbReference type="AlphaFoldDB" id="A0A7W9BKH4"/>
<evidence type="ECO:0008006" key="4">
    <source>
        <dbReference type="Google" id="ProtNLM"/>
    </source>
</evidence>
<comment type="caution">
    <text evidence="2">The sequence shown here is derived from an EMBL/GenBank/DDBJ whole genome shotgun (WGS) entry which is preliminary data.</text>
</comment>
<proteinExistence type="predicted"/>
<keyword evidence="1" id="KW-0732">Signal</keyword>
<dbReference type="RefSeq" id="WP_183528239.1">
    <property type="nucleotide sequence ID" value="NZ_JACIJM010000004.1"/>
</dbReference>
<accession>A0A7W9BKH4</accession>
<feature type="signal peptide" evidence="1">
    <location>
        <begin position="1"/>
        <end position="24"/>
    </location>
</feature>
<dbReference type="Proteomes" id="UP000535415">
    <property type="component" value="Unassembled WGS sequence"/>
</dbReference>
<protein>
    <recommendedName>
        <fullName evidence="4">Transferrin-binding protein B C-lobe/N-lobe beta barrel domain-containing protein</fullName>
    </recommendedName>
</protein>